<name>A0A0J6XIA2_9ACTN</name>
<feature type="domain" description="Peptidase S8/S53" evidence="10">
    <location>
        <begin position="233"/>
        <end position="491"/>
    </location>
</feature>
<feature type="signal peptide" evidence="9">
    <location>
        <begin position="1"/>
        <end position="26"/>
    </location>
</feature>
<feature type="active site" description="Charge relay system" evidence="6 7">
    <location>
        <position position="274"/>
    </location>
</feature>
<evidence type="ECO:0000259" key="10">
    <source>
        <dbReference type="Pfam" id="PF00082"/>
    </source>
</evidence>
<dbReference type="Proteomes" id="UP000035932">
    <property type="component" value="Unassembled WGS sequence"/>
</dbReference>
<evidence type="ECO:0000256" key="1">
    <source>
        <dbReference type="ARBA" id="ARBA00011073"/>
    </source>
</evidence>
<dbReference type="InterPro" id="IPR046450">
    <property type="entry name" value="PA_dom_sf"/>
</dbReference>
<dbReference type="InterPro" id="IPR036852">
    <property type="entry name" value="Peptidase_S8/S53_dom_sf"/>
</dbReference>
<dbReference type="RefSeq" id="WP_048478290.1">
    <property type="nucleotide sequence ID" value="NZ_JBIRUD010000021.1"/>
</dbReference>
<keyword evidence="9" id="KW-0732">Signal</keyword>
<dbReference type="SUPFAM" id="SSF52743">
    <property type="entry name" value="Subtilisin-like"/>
    <property type="match status" value="1"/>
</dbReference>
<dbReference type="SUPFAM" id="SSF52025">
    <property type="entry name" value="PA domain"/>
    <property type="match status" value="1"/>
</dbReference>
<dbReference type="PANTHER" id="PTHR43806:SF65">
    <property type="entry name" value="SERINE PROTEASE APRX"/>
    <property type="match status" value="1"/>
</dbReference>
<dbReference type="PROSITE" id="PS00138">
    <property type="entry name" value="SUBTILASE_SER"/>
    <property type="match status" value="1"/>
</dbReference>
<dbReference type="GO" id="GO:0004252">
    <property type="term" value="F:serine-type endopeptidase activity"/>
    <property type="evidence" value="ECO:0007669"/>
    <property type="project" value="UniProtKB-UniRule"/>
</dbReference>
<evidence type="ECO:0000256" key="7">
    <source>
        <dbReference type="PROSITE-ProRule" id="PRU01240"/>
    </source>
</evidence>
<evidence type="ECO:0000256" key="8">
    <source>
        <dbReference type="SAM" id="MobiDB-lite"/>
    </source>
</evidence>
<feature type="domain" description="PA" evidence="11">
    <location>
        <begin position="815"/>
        <end position="896"/>
    </location>
</feature>
<proteinExistence type="inferred from homology"/>
<feature type="region of interest" description="Disordered" evidence="8">
    <location>
        <begin position="28"/>
        <end position="51"/>
    </location>
</feature>
<accession>A0A0J6XIA2</accession>
<dbReference type="InterPro" id="IPR050131">
    <property type="entry name" value="Peptidase_S8_subtilisin-like"/>
</dbReference>
<dbReference type="OrthoDB" id="9798386at2"/>
<dbReference type="InterPro" id="IPR015500">
    <property type="entry name" value="Peptidase_S8_subtilisin-rel"/>
</dbReference>
<dbReference type="Gene3D" id="3.50.30.30">
    <property type="match status" value="1"/>
</dbReference>
<dbReference type="STRING" id="66430.ACS04_21300"/>
<dbReference type="Pfam" id="PF02225">
    <property type="entry name" value="PA"/>
    <property type="match status" value="1"/>
</dbReference>
<keyword evidence="3 7" id="KW-0645">Protease</keyword>
<dbReference type="InterPro" id="IPR023828">
    <property type="entry name" value="Peptidase_S8_Ser-AS"/>
</dbReference>
<keyword evidence="4 7" id="KW-0378">Hydrolase</keyword>
<feature type="compositionally biased region" description="Gly residues" evidence="8">
    <location>
        <begin position="283"/>
        <end position="293"/>
    </location>
</feature>
<reference evidence="12 13" key="1">
    <citation type="submission" date="2015-06" db="EMBL/GenBank/DDBJ databases">
        <title>Recapitulation of the evolution of biosynthetic gene clusters reveals hidden chemical diversity on bacterial genomes.</title>
        <authorList>
            <person name="Cruz-Morales P."/>
            <person name="Martinez-Guerrero C."/>
            <person name="Morales-Escalante M.A."/>
            <person name="Yanez-Guerra L.A."/>
            <person name="Kopp J.F."/>
            <person name="Feldmann J."/>
            <person name="Ramos-Aboites H.E."/>
            <person name="Barona-Gomez F."/>
        </authorList>
    </citation>
    <scope>NUCLEOTIDE SEQUENCE [LARGE SCALE GENOMIC DNA]</scope>
    <source>
        <strain evidence="12 13">ATCC 31245</strain>
    </source>
</reference>
<dbReference type="GO" id="GO:0006508">
    <property type="term" value="P:proteolysis"/>
    <property type="evidence" value="ECO:0007669"/>
    <property type="project" value="UniProtKB-KW"/>
</dbReference>
<protein>
    <submittedName>
        <fullName evidence="12">Peptidase</fullName>
    </submittedName>
</protein>
<feature type="active site" description="Charge relay system" evidence="6 7">
    <location>
        <position position="242"/>
    </location>
</feature>
<evidence type="ECO:0000256" key="4">
    <source>
        <dbReference type="ARBA" id="ARBA00022801"/>
    </source>
</evidence>
<comment type="similarity">
    <text evidence="1 7">Belongs to the peptidase S8 family.</text>
</comment>
<sequence length="1256" mass="130623">MRPISRTAVGAAAAAVLAATAIGQSAAQPIDGVPGGAGKRPIAGSEAAGRQPTAPVTVTLVTGDRILVSTDPAGRTAATAMPREDGSQPLVQTRQNGGDLYVYPQSAVEALAAGTVDQELFNVTGLIRQGYDDARAKKLPLIAVYDGSPDLARSAPPTPRGAERTLVLASVGAVALAADKQQAASFWADVTATRSRAAGGLKKLWLDGKVRANLERSTKQVNAPAAWAAGYDGKGTKVAVLDTGTDLEHPDLKGRVSASKNFTDSDTDADRQGHGTHTISTVGGSGAESGGAKKGVAPGTALLSGKVLNDQGYGLDSWIIAGMEWAVESKADVVSMSLGDPSRTTCDDPLSAAAERLSQSSSTLFVIAAGNTGPGNNTVSSPGCAPSVLTVGAVDRDDTTASFSSRGPAGLHHTLKPEIAAPGVGISAAAMGGRGVYAYQSMSGTSMATPHVAGAAAIVKQRHPDWTGRQVKAALVGSANPGVPGDVRQTGGGRLDVKAAVDATVTSAPAVQGGSYSWPQDRSDRTSAEIPYTNTGTRPVTLDLAVEKVTGNDGSAVRSRIAGLDRRTVTVPAGATVKVPLALDPAARLERSQYGDVTGRVIATADGVHLSTPFSLYVEPETVTLRVKLIDRAGKPAAGPSSLDVIGTDDAGGERRFNDGAADQVYRVRPGSYFLSAFVATPDAGEGAVLYDSLTYLGRPQTEVRKDTVVVLDARKAARLSLATDRPTEARDTTLAFSRYWDRSWLHAGTAMGGRTIRGYYASVEGRAHEGEFEFGSYWRAAAPLISELKVAGGPALHPITASTGSDNLDGSGSAPLVDAGAGTPGELAAAGVKGAIVLVKTVDGALYEVADHARAAGAKAVLAHREAPGRFTGFTGYAGGSLPALTIERGEAQALLARLAAGKVTLNWTGSAKSPYVYNLAQVERGEVRGERTYRVRDRDLGSVESVYHSMGVAADFIDLTGAYRPHGNAVYFGGIDTVPVPGKRTEFYSAGDTAWDHVVSSSFPWGEFMTDHQRTYAKGTQRTESWYDGVIGPVAGRDLTGRPQLAAERQGNLIGFASAMWGDTGHYAQPGSFGDAGALVLKRDGEQIGDSWYPSGVFEVPAEEATYELTQQIAKFGQPAHTWQRSQAVTTTWTFRSKQDPAQFSQSLPILFPSLAIPADGMKTLPAANGQRIGLGVTGHAGYAPGALKSAKLAYSYDGEHWTQAAVTERNGRWSAVVDHAGAEAGRQVSLKVELTDANGAAVTQTVVRAYDIR</sequence>
<feature type="compositionally biased region" description="Polar residues" evidence="8">
    <location>
        <begin position="511"/>
        <end position="520"/>
    </location>
</feature>
<dbReference type="Pfam" id="PF00082">
    <property type="entry name" value="Peptidase_S8"/>
    <property type="match status" value="1"/>
</dbReference>
<keyword evidence="2" id="KW-0134">Cell wall</keyword>
<feature type="region of interest" description="Disordered" evidence="8">
    <location>
        <begin position="250"/>
        <end position="294"/>
    </location>
</feature>
<comment type="caution">
    <text evidence="12">The sequence shown here is derived from an EMBL/GenBank/DDBJ whole genome shotgun (WGS) entry which is preliminary data.</text>
</comment>
<evidence type="ECO:0000256" key="5">
    <source>
        <dbReference type="ARBA" id="ARBA00022825"/>
    </source>
</evidence>
<organism evidence="12 13">
    <name type="scientific">Streptomyces roseus</name>
    <dbReference type="NCBI Taxonomy" id="66430"/>
    <lineage>
        <taxon>Bacteria</taxon>
        <taxon>Bacillati</taxon>
        <taxon>Actinomycetota</taxon>
        <taxon>Actinomycetes</taxon>
        <taxon>Kitasatosporales</taxon>
        <taxon>Streptomycetaceae</taxon>
        <taxon>Streptomyces</taxon>
    </lineage>
</organism>
<feature type="region of interest" description="Disordered" evidence="8">
    <location>
        <begin position="511"/>
        <end position="534"/>
    </location>
</feature>
<feature type="active site" description="Charge relay system" evidence="6 7">
    <location>
        <position position="446"/>
    </location>
</feature>
<evidence type="ECO:0000313" key="13">
    <source>
        <dbReference type="Proteomes" id="UP000035932"/>
    </source>
</evidence>
<evidence type="ECO:0000313" key="12">
    <source>
        <dbReference type="EMBL" id="KMO95765.1"/>
    </source>
</evidence>
<dbReference type="PROSITE" id="PS51892">
    <property type="entry name" value="SUBTILASE"/>
    <property type="match status" value="1"/>
</dbReference>
<evidence type="ECO:0000256" key="9">
    <source>
        <dbReference type="SAM" id="SignalP"/>
    </source>
</evidence>
<evidence type="ECO:0000256" key="3">
    <source>
        <dbReference type="ARBA" id="ARBA00022670"/>
    </source>
</evidence>
<dbReference type="PANTHER" id="PTHR43806">
    <property type="entry name" value="PEPTIDASE S8"/>
    <property type="match status" value="1"/>
</dbReference>
<evidence type="ECO:0000256" key="6">
    <source>
        <dbReference type="PIRSR" id="PIRSR615500-1"/>
    </source>
</evidence>
<dbReference type="InterPro" id="IPR000209">
    <property type="entry name" value="Peptidase_S8/S53_dom"/>
</dbReference>
<dbReference type="Gene3D" id="3.40.50.200">
    <property type="entry name" value="Peptidase S8/S53 domain"/>
    <property type="match status" value="1"/>
</dbReference>
<dbReference type="PATRIC" id="fig|66430.4.peg.7107"/>
<dbReference type="AlphaFoldDB" id="A0A0J6XIA2"/>
<dbReference type="EMBL" id="LFML01000085">
    <property type="protein sequence ID" value="KMO95765.1"/>
    <property type="molecule type" value="Genomic_DNA"/>
</dbReference>
<keyword evidence="2" id="KW-0964">Secreted</keyword>
<evidence type="ECO:0000256" key="2">
    <source>
        <dbReference type="ARBA" id="ARBA00022512"/>
    </source>
</evidence>
<keyword evidence="5 7" id="KW-0720">Serine protease</keyword>
<keyword evidence="13" id="KW-1185">Reference proteome</keyword>
<dbReference type="InterPro" id="IPR003137">
    <property type="entry name" value="PA_domain"/>
</dbReference>
<evidence type="ECO:0000259" key="11">
    <source>
        <dbReference type="Pfam" id="PF02225"/>
    </source>
</evidence>
<dbReference type="PRINTS" id="PR00723">
    <property type="entry name" value="SUBTILISIN"/>
</dbReference>
<gene>
    <name evidence="12" type="ORF">ACS04_21300</name>
</gene>
<feature type="chain" id="PRO_5039543265" evidence="9">
    <location>
        <begin position="27"/>
        <end position="1256"/>
    </location>
</feature>